<dbReference type="EMBL" id="JBBYAF010000001">
    <property type="protein sequence ID" value="MEL3970701.1"/>
    <property type="molecule type" value="Genomic_DNA"/>
</dbReference>
<dbReference type="InterPro" id="IPR023833">
    <property type="entry name" value="Signal_pept_SipW-depend-type"/>
</dbReference>
<name>A0ABU9K4K6_9BACI</name>
<protein>
    <submittedName>
        <fullName evidence="2">TasA family protein</fullName>
    </submittedName>
</protein>
<dbReference type="NCBIfam" id="TIGR04088">
    <property type="entry name" value="cognate_SipW"/>
    <property type="match status" value="1"/>
</dbReference>
<dbReference type="Proteomes" id="UP001389717">
    <property type="component" value="Unassembled WGS sequence"/>
</dbReference>
<proteinExistence type="predicted"/>
<evidence type="ECO:0000256" key="1">
    <source>
        <dbReference type="SAM" id="SignalP"/>
    </source>
</evidence>
<keyword evidence="1" id="KW-0732">Signal</keyword>
<dbReference type="RefSeq" id="WP_341979185.1">
    <property type="nucleotide sequence ID" value="NZ_JBBYAF010000001.1"/>
</dbReference>
<evidence type="ECO:0000313" key="3">
    <source>
        <dbReference type="Proteomes" id="UP001389717"/>
    </source>
</evidence>
<sequence>MSIKKRLGLGAMSAVMGLSLIGTGTWAAFNDIESVQAKVGAGELNLDLKQLGNGPIDFKISNLKPGDHMTRTIKLDNIGSLAIKDVLMSIEGVEFENYAPDTVEDAGYGDTDTWGDNTAIEYLQQFKVSVIKVGAEGGAGGFPLDIIPSTANVTLADFYLASDSVAGDQHKIDNGATNAMISAAKTLVYNSINQVYIDDNSDRLNVSTINPDKWTGLPVIPGDDDNLQIKIEFVESNDDTNSDGTHDQNIFQGDSADITFQFEARQWGGLNVKDSDMKNGVVETNKKANSQTN</sequence>
<reference evidence="2 3" key="1">
    <citation type="submission" date="2024-04" db="EMBL/GenBank/DDBJ databases">
        <title>Bacillus oryzaecorticis sp. nov., a moderately halophilic bacterium isolated from rice husks.</title>
        <authorList>
            <person name="Zhu H.-S."/>
        </authorList>
    </citation>
    <scope>NUCLEOTIDE SEQUENCE [LARGE SCALE GENOMIC DNA]</scope>
    <source>
        <strain evidence="2 3">ZC255</strain>
    </source>
</reference>
<comment type="caution">
    <text evidence="2">The sequence shown here is derived from an EMBL/GenBank/DDBJ whole genome shotgun (WGS) entry which is preliminary data.</text>
</comment>
<dbReference type="InterPro" id="IPR022121">
    <property type="entry name" value="Peptidase_M73_camelysin"/>
</dbReference>
<dbReference type="Pfam" id="PF12389">
    <property type="entry name" value="Peptidase_M73"/>
    <property type="match status" value="2"/>
</dbReference>
<feature type="signal peptide" evidence="1">
    <location>
        <begin position="1"/>
        <end position="27"/>
    </location>
</feature>
<keyword evidence="3" id="KW-1185">Reference proteome</keyword>
<feature type="chain" id="PRO_5046198827" evidence="1">
    <location>
        <begin position="28"/>
        <end position="293"/>
    </location>
</feature>
<gene>
    <name evidence="2" type="ORF">AAEO50_00265</name>
</gene>
<evidence type="ECO:0000313" key="2">
    <source>
        <dbReference type="EMBL" id="MEL3970701.1"/>
    </source>
</evidence>
<accession>A0ABU9K4K6</accession>
<organism evidence="2 3">
    <name type="scientific">Rossellomorea oryzaecorticis</name>
    <dbReference type="NCBI Taxonomy" id="1396505"/>
    <lineage>
        <taxon>Bacteria</taxon>
        <taxon>Bacillati</taxon>
        <taxon>Bacillota</taxon>
        <taxon>Bacilli</taxon>
        <taxon>Bacillales</taxon>
        <taxon>Bacillaceae</taxon>
        <taxon>Rossellomorea</taxon>
    </lineage>
</organism>